<evidence type="ECO:0000313" key="2">
    <source>
        <dbReference type="EMBL" id="GMN61202.1"/>
    </source>
</evidence>
<accession>A0AA88DSY0</accession>
<reference evidence="2" key="1">
    <citation type="submission" date="2023-07" db="EMBL/GenBank/DDBJ databases">
        <title>draft genome sequence of fig (Ficus carica).</title>
        <authorList>
            <person name="Takahashi T."/>
            <person name="Nishimura K."/>
        </authorList>
    </citation>
    <scope>NUCLEOTIDE SEQUENCE</scope>
</reference>
<feature type="compositionally biased region" description="Basic and acidic residues" evidence="1">
    <location>
        <begin position="1"/>
        <end position="14"/>
    </location>
</feature>
<keyword evidence="3" id="KW-1185">Reference proteome</keyword>
<organism evidence="2 3">
    <name type="scientific">Ficus carica</name>
    <name type="common">Common fig</name>
    <dbReference type="NCBI Taxonomy" id="3494"/>
    <lineage>
        <taxon>Eukaryota</taxon>
        <taxon>Viridiplantae</taxon>
        <taxon>Streptophyta</taxon>
        <taxon>Embryophyta</taxon>
        <taxon>Tracheophyta</taxon>
        <taxon>Spermatophyta</taxon>
        <taxon>Magnoliopsida</taxon>
        <taxon>eudicotyledons</taxon>
        <taxon>Gunneridae</taxon>
        <taxon>Pentapetalae</taxon>
        <taxon>rosids</taxon>
        <taxon>fabids</taxon>
        <taxon>Rosales</taxon>
        <taxon>Moraceae</taxon>
        <taxon>Ficeae</taxon>
        <taxon>Ficus</taxon>
    </lineage>
</organism>
<evidence type="ECO:0000256" key="1">
    <source>
        <dbReference type="SAM" id="MobiDB-lite"/>
    </source>
</evidence>
<dbReference type="AlphaFoldDB" id="A0AA88DSY0"/>
<name>A0AA88DSY0_FICCA</name>
<dbReference type="Proteomes" id="UP001187192">
    <property type="component" value="Unassembled WGS sequence"/>
</dbReference>
<gene>
    <name evidence="2" type="ORF">TIFTF001_030295</name>
</gene>
<feature type="region of interest" description="Disordered" evidence="1">
    <location>
        <begin position="55"/>
        <end position="78"/>
    </location>
</feature>
<protein>
    <submittedName>
        <fullName evidence="2">Uncharacterized protein</fullName>
    </submittedName>
</protein>
<dbReference type="EMBL" id="BTGU01000108">
    <property type="protein sequence ID" value="GMN61202.1"/>
    <property type="molecule type" value="Genomic_DNA"/>
</dbReference>
<proteinExistence type="predicted"/>
<sequence>MMMDHGVRSYDRAPTRIRRARPGPNTRSAYADPNSYGSRTMELGLMTGHRLELDVPDQDPIQDLPMQIPTPMVPEPRS</sequence>
<comment type="caution">
    <text evidence="2">The sequence shown here is derived from an EMBL/GenBank/DDBJ whole genome shotgun (WGS) entry which is preliminary data.</text>
</comment>
<feature type="region of interest" description="Disordered" evidence="1">
    <location>
        <begin position="1"/>
        <end position="37"/>
    </location>
</feature>
<evidence type="ECO:0000313" key="3">
    <source>
        <dbReference type="Proteomes" id="UP001187192"/>
    </source>
</evidence>